<gene>
    <name evidence="5" type="ORF">PHLGIDRAFT_63780</name>
</gene>
<dbReference type="SUPFAM" id="SSF50978">
    <property type="entry name" value="WD40 repeat-like"/>
    <property type="match status" value="1"/>
</dbReference>
<evidence type="ECO:0000256" key="3">
    <source>
        <dbReference type="PROSITE-ProRule" id="PRU00221"/>
    </source>
</evidence>
<dbReference type="Proteomes" id="UP000053257">
    <property type="component" value="Unassembled WGS sequence"/>
</dbReference>
<dbReference type="PANTHER" id="PTHR16017">
    <property type="entry name" value="GASTRULATION DEFECTIVE PROTEIN 1-RELATED"/>
    <property type="match status" value="1"/>
</dbReference>
<feature type="repeat" description="WD" evidence="3">
    <location>
        <begin position="317"/>
        <end position="351"/>
    </location>
</feature>
<dbReference type="GO" id="GO:0035861">
    <property type="term" value="C:site of double-strand break"/>
    <property type="evidence" value="ECO:0007669"/>
    <property type="project" value="TreeGrafter"/>
</dbReference>
<dbReference type="HOGENOM" id="CLU_014033_1_2_1"/>
<sequence>MDAEMMAAMGITGFGKQVKQKKLDASRFDKNKRAEVLQELPPAEKVDGGALAGPSRSNQPSQEPKFDPNANALSMGPPPPLNQIASAGEEPEFEPSDEENDIPEFPTTHELTLKDHSKVVSALALDPSGARILSGSHDYDCKLWDFGGMDWRCKPFKTWEPAGTYYIHDLKYSLDGQQFLVVSGTTQPKLYDRDGEELATYIKGDPYIRDMKNTRHACLTIGHVAELTSCAWHPKDPQTFITSSVDSTVRIWDVETKRKQKTVIVVKSKERGARTKVTTCGYSPDGSLIGGACLDGALHMWQTKSNFVRPSMSIEGAHGKGTETGSLVFSVDGRTVLTRGGDDTVKLWDLRAFKKPVATHSNLATLYPTTNAIFSPDDKYVLTGAGATSKGSKGRLMFLEKDTLEPVKELVVDTTPVKVLWHSKINQIVTGLANGQICVLYSPHTSINGAKLLLNKGPPRKATIEDMSDALAAPTIITPHALPMFRDGEIARGTKRKHEKDRMDPRKSKRPELPVTGPGRGGRVGASATQHVVQNLVRDTTRDEDPREALLRHAANADQDPLWTAAWKVNQPTPVFAKVVDEEKKGDEEET</sequence>
<evidence type="ECO:0000313" key="5">
    <source>
        <dbReference type="EMBL" id="KIP11469.1"/>
    </source>
</evidence>
<dbReference type="EMBL" id="KN840446">
    <property type="protein sequence ID" value="KIP11469.1"/>
    <property type="molecule type" value="Genomic_DNA"/>
</dbReference>
<dbReference type="InterPro" id="IPR051858">
    <property type="entry name" value="WD_repeat_GAD-1"/>
</dbReference>
<dbReference type="InterPro" id="IPR036322">
    <property type="entry name" value="WD40_repeat_dom_sf"/>
</dbReference>
<protein>
    <submittedName>
        <fullName evidence="5">Uncharacterized protein</fullName>
    </submittedName>
</protein>
<dbReference type="InterPro" id="IPR015943">
    <property type="entry name" value="WD40/YVTN_repeat-like_dom_sf"/>
</dbReference>
<dbReference type="PANTHER" id="PTHR16017:SF0">
    <property type="entry name" value="WD REPEAT-CONTAINING PROTEIN 70"/>
    <property type="match status" value="1"/>
</dbReference>
<dbReference type="SMART" id="SM00320">
    <property type="entry name" value="WD40"/>
    <property type="match status" value="6"/>
</dbReference>
<dbReference type="Pfam" id="PF00400">
    <property type="entry name" value="WD40"/>
    <property type="match status" value="3"/>
</dbReference>
<evidence type="ECO:0000256" key="1">
    <source>
        <dbReference type="ARBA" id="ARBA00022574"/>
    </source>
</evidence>
<name>A0A0C3P103_PHLG1</name>
<evidence type="ECO:0000313" key="6">
    <source>
        <dbReference type="Proteomes" id="UP000053257"/>
    </source>
</evidence>
<evidence type="ECO:0000256" key="4">
    <source>
        <dbReference type="SAM" id="MobiDB-lite"/>
    </source>
</evidence>
<feature type="repeat" description="WD" evidence="3">
    <location>
        <begin position="220"/>
        <end position="262"/>
    </location>
</feature>
<dbReference type="AlphaFoldDB" id="A0A0C3P103"/>
<reference evidence="5 6" key="1">
    <citation type="journal article" date="2014" name="PLoS Genet.">
        <title>Analysis of the Phlebiopsis gigantea genome, transcriptome and secretome provides insight into its pioneer colonization strategies of wood.</title>
        <authorList>
            <person name="Hori C."/>
            <person name="Ishida T."/>
            <person name="Igarashi K."/>
            <person name="Samejima M."/>
            <person name="Suzuki H."/>
            <person name="Master E."/>
            <person name="Ferreira P."/>
            <person name="Ruiz-Duenas F.J."/>
            <person name="Held B."/>
            <person name="Canessa P."/>
            <person name="Larrondo L.F."/>
            <person name="Schmoll M."/>
            <person name="Druzhinina I.S."/>
            <person name="Kubicek C.P."/>
            <person name="Gaskell J.A."/>
            <person name="Kersten P."/>
            <person name="St John F."/>
            <person name="Glasner J."/>
            <person name="Sabat G."/>
            <person name="Splinter BonDurant S."/>
            <person name="Syed K."/>
            <person name="Yadav J."/>
            <person name="Mgbeahuruike A.C."/>
            <person name="Kovalchuk A."/>
            <person name="Asiegbu F.O."/>
            <person name="Lackner G."/>
            <person name="Hoffmeister D."/>
            <person name="Rencoret J."/>
            <person name="Gutierrez A."/>
            <person name="Sun H."/>
            <person name="Lindquist E."/>
            <person name="Barry K."/>
            <person name="Riley R."/>
            <person name="Grigoriev I.V."/>
            <person name="Henrissat B."/>
            <person name="Kues U."/>
            <person name="Berka R.M."/>
            <person name="Martinez A.T."/>
            <person name="Covert S.F."/>
            <person name="Blanchette R.A."/>
            <person name="Cullen D."/>
        </authorList>
    </citation>
    <scope>NUCLEOTIDE SEQUENCE [LARGE SCALE GENOMIC DNA]</scope>
    <source>
        <strain evidence="5 6">11061_1 CR5-6</strain>
    </source>
</reference>
<feature type="region of interest" description="Disordered" evidence="4">
    <location>
        <begin position="489"/>
        <end position="530"/>
    </location>
</feature>
<dbReference type="InterPro" id="IPR020472">
    <property type="entry name" value="WD40_PAC1"/>
</dbReference>
<proteinExistence type="predicted"/>
<organism evidence="5 6">
    <name type="scientific">Phlebiopsis gigantea (strain 11061_1 CR5-6)</name>
    <name type="common">White-rot fungus</name>
    <name type="synonym">Peniophora gigantea</name>
    <dbReference type="NCBI Taxonomy" id="745531"/>
    <lineage>
        <taxon>Eukaryota</taxon>
        <taxon>Fungi</taxon>
        <taxon>Dikarya</taxon>
        <taxon>Basidiomycota</taxon>
        <taxon>Agaricomycotina</taxon>
        <taxon>Agaricomycetes</taxon>
        <taxon>Polyporales</taxon>
        <taxon>Phanerochaetaceae</taxon>
        <taxon>Phlebiopsis</taxon>
    </lineage>
</organism>
<accession>A0A0C3P103</accession>
<keyword evidence="6" id="KW-1185">Reference proteome</keyword>
<dbReference type="GO" id="GO:0005634">
    <property type="term" value="C:nucleus"/>
    <property type="evidence" value="ECO:0007669"/>
    <property type="project" value="TreeGrafter"/>
</dbReference>
<dbReference type="PRINTS" id="PR00320">
    <property type="entry name" value="GPROTEINBRPT"/>
</dbReference>
<feature type="compositionally biased region" description="Acidic residues" evidence="4">
    <location>
        <begin position="89"/>
        <end position="102"/>
    </location>
</feature>
<dbReference type="OrthoDB" id="10264376at2759"/>
<dbReference type="PROSITE" id="PS50294">
    <property type="entry name" value="WD_REPEATS_REGION"/>
    <property type="match status" value="2"/>
</dbReference>
<dbReference type="STRING" id="745531.A0A0C3P103"/>
<dbReference type="InterPro" id="IPR001680">
    <property type="entry name" value="WD40_rpt"/>
</dbReference>
<feature type="compositionally biased region" description="Basic and acidic residues" evidence="4">
    <location>
        <begin position="500"/>
        <end position="512"/>
    </location>
</feature>
<feature type="compositionally biased region" description="Basic and acidic residues" evidence="4">
    <location>
        <begin position="21"/>
        <end position="47"/>
    </location>
</feature>
<keyword evidence="1 3" id="KW-0853">WD repeat</keyword>
<feature type="repeat" description="WD" evidence="3">
    <location>
        <begin position="113"/>
        <end position="145"/>
    </location>
</feature>
<keyword evidence="2" id="KW-0677">Repeat</keyword>
<feature type="region of interest" description="Disordered" evidence="4">
    <location>
        <begin position="1"/>
        <end position="110"/>
    </location>
</feature>
<evidence type="ECO:0000256" key="2">
    <source>
        <dbReference type="ARBA" id="ARBA00022737"/>
    </source>
</evidence>
<dbReference type="Gene3D" id="2.130.10.10">
    <property type="entry name" value="YVTN repeat-like/Quinoprotein amine dehydrogenase"/>
    <property type="match status" value="2"/>
</dbReference>
<dbReference type="PROSITE" id="PS50082">
    <property type="entry name" value="WD_REPEATS_2"/>
    <property type="match status" value="3"/>
</dbReference>